<dbReference type="Pfam" id="PF12730">
    <property type="entry name" value="ABC2_membrane_4"/>
    <property type="match status" value="1"/>
</dbReference>
<name>A0A4U2YUL7_9ACTN</name>
<feature type="transmembrane region" description="Helical" evidence="1">
    <location>
        <begin position="160"/>
        <end position="183"/>
    </location>
</feature>
<proteinExistence type="predicted"/>
<evidence type="ECO:0000313" key="3">
    <source>
        <dbReference type="Proteomes" id="UP000307808"/>
    </source>
</evidence>
<dbReference type="EMBL" id="SZPY01000001">
    <property type="protein sequence ID" value="TKI64774.1"/>
    <property type="molecule type" value="Genomic_DNA"/>
</dbReference>
<feature type="transmembrane region" description="Helical" evidence="1">
    <location>
        <begin position="203"/>
        <end position="223"/>
    </location>
</feature>
<dbReference type="AlphaFoldDB" id="A0A4U2YUL7"/>
<accession>A0A4U2YUL7</accession>
<keyword evidence="1" id="KW-1133">Transmembrane helix</keyword>
<dbReference type="OrthoDB" id="5146799at2"/>
<evidence type="ECO:0000313" key="2">
    <source>
        <dbReference type="EMBL" id="TKI64774.1"/>
    </source>
</evidence>
<dbReference type="PANTHER" id="PTHR37305:SF1">
    <property type="entry name" value="MEMBRANE PROTEIN"/>
    <property type="match status" value="1"/>
</dbReference>
<gene>
    <name evidence="2" type="ORF">FC770_06580</name>
</gene>
<dbReference type="Proteomes" id="UP000307808">
    <property type="component" value="Unassembled WGS sequence"/>
</dbReference>
<evidence type="ECO:0000256" key="1">
    <source>
        <dbReference type="SAM" id="Phobius"/>
    </source>
</evidence>
<sequence>MNPTILRLALAALAGRKRFIILLLFPAALVGLTILVRMLTDEPAAATDTLFGLGLSVVLPLLALVGASAVMGPEVDDGSIVYLLAKPISRHSVATSKYAVALGAVLLLGPVLMLVTGLAVNPDDSSTLVARTVGAALSAAAYAAFFLTLSTVWKHAVVAGLLFVLLWEGTLANVFSGVAWLSIYQWGNRVAAALSDDVSGPDIALWWAVAALLVVIVGGVWFTGDRLRSFSLKGDD</sequence>
<protein>
    <submittedName>
        <fullName evidence="2">ABC transporter permease</fullName>
    </submittedName>
</protein>
<feature type="transmembrane region" description="Helical" evidence="1">
    <location>
        <begin position="98"/>
        <end position="120"/>
    </location>
</feature>
<keyword evidence="1" id="KW-0472">Membrane</keyword>
<dbReference type="PANTHER" id="PTHR37305">
    <property type="entry name" value="INTEGRAL MEMBRANE PROTEIN-RELATED"/>
    <property type="match status" value="1"/>
</dbReference>
<reference evidence="2 3" key="1">
    <citation type="submission" date="2019-04" db="EMBL/GenBank/DDBJ databases">
        <authorList>
            <person name="Dong K."/>
        </authorList>
    </citation>
    <scope>NUCLEOTIDE SEQUENCE [LARGE SCALE GENOMIC DNA]</scope>
    <source>
        <strain evidence="3">dk3543</strain>
    </source>
</reference>
<feature type="transmembrane region" description="Helical" evidence="1">
    <location>
        <begin position="20"/>
        <end position="39"/>
    </location>
</feature>
<keyword evidence="1" id="KW-0812">Transmembrane</keyword>
<organism evidence="2 3">
    <name type="scientific">Nocardioides jishulii</name>
    <dbReference type="NCBI Taxonomy" id="2575440"/>
    <lineage>
        <taxon>Bacteria</taxon>
        <taxon>Bacillati</taxon>
        <taxon>Actinomycetota</taxon>
        <taxon>Actinomycetes</taxon>
        <taxon>Propionibacteriales</taxon>
        <taxon>Nocardioidaceae</taxon>
        <taxon>Nocardioides</taxon>
    </lineage>
</organism>
<feature type="transmembrane region" description="Helical" evidence="1">
    <location>
        <begin position="51"/>
        <end position="70"/>
    </location>
</feature>
<dbReference type="RefSeq" id="WP_137065228.1">
    <property type="nucleotide sequence ID" value="NZ_CP040748.1"/>
</dbReference>
<comment type="caution">
    <text evidence="2">The sequence shown here is derived from an EMBL/GenBank/DDBJ whole genome shotgun (WGS) entry which is preliminary data.</text>
</comment>
<keyword evidence="3" id="KW-1185">Reference proteome</keyword>
<feature type="transmembrane region" description="Helical" evidence="1">
    <location>
        <begin position="132"/>
        <end position="153"/>
    </location>
</feature>